<dbReference type="InterPro" id="IPR050306">
    <property type="entry name" value="PfkB_Carbo_kinase"/>
</dbReference>
<dbReference type="PROSITE" id="PS00584">
    <property type="entry name" value="PFKB_KINASES_2"/>
    <property type="match status" value="1"/>
</dbReference>
<dbReference type="Gene3D" id="3.40.1190.20">
    <property type="match status" value="1"/>
</dbReference>
<evidence type="ECO:0000256" key="5">
    <source>
        <dbReference type="ARBA" id="ARBA00022840"/>
    </source>
</evidence>
<protein>
    <submittedName>
        <fullName evidence="7">Carbohydrate kinase</fullName>
        <ecNumber evidence="7">2.7.1.-</ecNumber>
    </submittedName>
</protein>
<reference evidence="8" key="1">
    <citation type="journal article" date="2019" name="Int. J. Syst. Evol. Microbiol.">
        <title>The Global Catalogue of Microorganisms (GCM) 10K type strain sequencing project: providing services to taxonomists for standard genome sequencing and annotation.</title>
        <authorList>
            <consortium name="The Broad Institute Genomics Platform"/>
            <consortium name="The Broad Institute Genome Sequencing Center for Infectious Disease"/>
            <person name="Wu L."/>
            <person name="Ma J."/>
        </authorList>
    </citation>
    <scope>NUCLEOTIDE SEQUENCE [LARGE SCALE GENOMIC DNA]</scope>
    <source>
        <strain evidence="8">CGMCC 1.12192</strain>
    </source>
</reference>
<sequence length="321" mass="33238">MPEPRSGALVIGEALMDLVDDGRSITRSPGGSPANVALGLARLGVPTRLRTALADDDDGRAILARLTESGVAVDPESMCLDRTSTALAVLDGKGAAEYDFDIEWRVASPIHVGSAAVVHSGSIALFLEPGAEAVADALVARPEGVLVSLDPNIRPALLGEQTATRATFERLAAAADVVKLSDEDAAWLYPDESLAAVLDRLLELGVALAAVTRGGAGALLATRTTRVEVEPLSVRVRDTVGAGDTFMAALIAGVLNRDSTEPLLELREPDLLRLGRFAAAAAGVTVSRVGADLPTADEVARAQHAAAVDRCTTESAGTILW</sequence>
<organism evidence="7 8">
    <name type="scientific">Agromyces aurantiacus</name>
    <dbReference type="NCBI Taxonomy" id="165814"/>
    <lineage>
        <taxon>Bacteria</taxon>
        <taxon>Bacillati</taxon>
        <taxon>Actinomycetota</taxon>
        <taxon>Actinomycetes</taxon>
        <taxon>Micrococcales</taxon>
        <taxon>Microbacteriaceae</taxon>
        <taxon>Agromyces</taxon>
    </lineage>
</organism>
<dbReference type="GO" id="GO:0016301">
    <property type="term" value="F:kinase activity"/>
    <property type="evidence" value="ECO:0007669"/>
    <property type="project" value="UniProtKB-KW"/>
</dbReference>
<keyword evidence="4 7" id="KW-0418">Kinase</keyword>
<comment type="similarity">
    <text evidence="1">Belongs to the carbohydrate kinase PfkB family.</text>
</comment>
<evidence type="ECO:0000313" key="7">
    <source>
        <dbReference type="EMBL" id="MFC4827603.1"/>
    </source>
</evidence>
<keyword evidence="3" id="KW-0547">Nucleotide-binding</keyword>
<dbReference type="Pfam" id="PF00294">
    <property type="entry name" value="PfkB"/>
    <property type="match status" value="1"/>
</dbReference>
<evidence type="ECO:0000256" key="1">
    <source>
        <dbReference type="ARBA" id="ARBA00010688"/>
    </source>
</evidence>
<dbReference type="SUPFAM" id="SSF53613">
    <property type="entry name" value="Ribokinase-like"/>
    <property type="match status" value="1"/>
</dbReference>
<dbReference type="RefSeq" id="WP_204395649.1">
    <property type="nucleotide sequence ID" value="NZ_JAFBBW010000001.1"/>
</dbReference>
<evidence type="ECO:0000313" key="8">
    <source>
        <dbReference type="Proteomes" id="UP001595960"/>
    </source>
</evidence>
<dbReference type="InterPro" id="IPR002173">
    <property type="entry name" value="Carboh/pur_kinase_PfkB_CS"/>
</dbReference>
<dbReference type="PANTHER" id="PTHR43085">
    <property type="entry name" value="HEXOKINASE FAMILY MEMBER"/>
    <property type="match status" value="1"/>
</dbReference>
<dbReference type="InterPro" id="IPR011611">
    <property type="entry name" value="PfkB_dom"/>
</dbReference>
<evidence type="ECO:0000256" key="4">
    <source>
        <dbReference type="ARBA" id="ARBA00022777"/>
    </source>
</evidence>
<name>A0ABV9R1B2_9MICO</name>
<dbReference type="InterPro" id="IPR029056">
    <property type="entry name" value="Ribokinase-like"/>
</dbReference>
<dbReference type="EC" id="2.7.1.-" evidence="7"/>
<dbReference type="Proteomes" id="UP001595960">
    <property type="component" value="Unassembled WGS sequence"/>
</dbReference>
<gene>
    <name evidence="7" type="ORF">ACFPER_02305</name>
</gene>
<evidence type="ECO:0000259" key="6">
    <source>
        <dbReference type="Pfam" id="PF00294"/>
    </source>
</evidence>
<evidence type="ECO:0000256" key="2">
    <source>
        <dbReference type="ARBA" id="ARBA00022679"/>
    </source>
</evidence>
<comment type="caution">
    <text evidence="7">The sequence shown here is derived from an EMBL/GenBank/DDBJ whole genome shotgun (WGS) entry which is preliminary data.</text>
</comment>
<dbReference type="EMBL" id="JBHSJC010000001">
    <property type="protein sequence ID" value="MFC4827603.1"/>
    <property type="molecule type" value="Genomic_DNA"/>
</dbReference>
<keyword evidence="2 7" id="KW-0808">Transferase</keyword>
<accession>A0ABV9R1B2</accession>
<keyword evidence="5" id="KW-0067">ATP-binding</keyword>
<dbReference type="CDD" id="cd01167">
    <property type="entry name" value="bac_FRK"/>
    <property type="match status" value="1"/>
</dbReference>
<evidence type="ECO:0000256" key="3">
    <source>
        <dbReference type="ARBA" id="ARBA00022741"/>
    </source>
</evidence>
<keyword evidence="8" id="KW-1185">Reference proteome</keyword>
<dbReference type="PANTHER" id="PTHR43085:SF1">
    <property type="entry name" value="PSEUDOURIDINE KINASE-RELATED"/>
    <property type="match status" value="1"/>
</dbReference>
<proteinExistence type="inferred from homology"/>
<feature type="domain" description="Carbohydrate kinase PfkB" evidence="6">
    <location>
        <begin position="9"/>
        <end position="294"/>
    </location>
</feature>